<feature type="domain" description="STAS" evidence="1">
    <location>
        <begin position="28"/>
        <end position="117"/>
    </location>
</feature>
<reference evidence="2 3" key="1">
    <citation type="submission" date="2021-03" db="EMBL/GenBank/DDBJ databases">
        <title>Metabolic Capacity of the Antarctic Cyanobacterium Phormidium pseudopriestleyi that Sustains Oxygenic Photosynthesis in the Presence of Hydrogen Sulfide.</title>
        <authorList>
            <person name="Lumian J.E."/>
            <person name="Jungblut A.D."/>
            <person name="Dillon M.L."/>
            <person name="Hawes I."/>
            <person name="Doran P.T."/>
            <person name="Mackey T.J."/>
            <person name="Dick G.J."/>
            <person name="Grettenberger C.L."/>
            <person name="Sumner D.Y."/>
        </authorList>
    </citation>
    <scope>NUCLEOTIDE SEQUENCE [LARGE SCALE GENOMIC DNA]</scope>
    <source>
        <strain evidence="2 3">FRX01</strain>
    </source>
</reference>
<protein>
    <recommendedName>
        <fullName evidence="1">STAS domain-containing protein</fullName>
    </recommendedName>
</protein>
<dbReference type="EMBL" id="JAFLQW010000516">
    <property type="protein sequence ID" value="MBO0351237.1"/>
    <property type="molecule type" value="Genomic_DNA"/>
</dbReference>
<proteinExistence type="predicted"/>
<evidence type="ECO:0000313" key="2">
    <source>
        <dbReference type="EMBL" id="MBO0351237.1"/>
    </source>
</evidence>
<dbReference type="InterPro" id="IPR002645">
    <property type="entry name" value="STAS_dom"/>
</dbReference>
<dbReference type="SUPFAM" id="SSF52091">
    <property type="entry name" value="SpoIIaa-like"/>
    <property type="match status" value="1"/>
</dbReference>
<dbReference type="Gene3D" id="3.30.750.24">
    <property type="entry name" value="STAS domain"/>
    <property type="match status" value="1"/>
</dbReference>
<evidence type="ECO:0000259" key="1">
    <source>
        <dbReference type="PROSITE" id="PS50801"/>
    </source>
</evidence>
<sequence length="117" mass="13069">MNFQEIKGEDYSVQYVPESETVKIQGELSLTGSADYAPIAQLLNEIAELNPPTITLDLKKLEFLNSSGISMLSKFAIAMRKKKTIQLAVIGSDEIAWQRKSLQNLLKLCPNLQLTLE</sequence>
<dbReference type="Proteomes" id="UP000664844">
    <property type="component" value="Unassembled WGS sequence"/>
</dbReference>
<accession>A0ABS3FY21</accession>
<dbReference type="InterPro" id="IPR036513">
    <property type="entry name" value="STAS_dom_sf"/>
</dbReference>
<evidence type="ECO:0000313" key="3">
    <source>
        <dbReference type="Proteomes" id="UP000664844"/>
    </source>
</evidence>
<dbReference type="PROSITE" id="PS50801">
    <property type="entry name" value="STAS"/>
    <property type="match status" value="1"/>
</dbReference>
<dbReference type="RefSeq" id="WP_207089685.1">
    <property type="nucleotide sequence ID" value="NZ_JAFLQW010000516.1"/>
</dbReference>
<gene>
    <name evidence="2" type="ORF">J0895_19590</name>
</gene>
<keyword evidence="3" id="KW-1185">Reference proteome</keyword>
<dbReference type="NCBIfam" id="NF047705">
    <property type="entry name" value="slr1659_superfam"/>
    <property type="match status" value="1"/>
</dbReference>
<name>A0ABS3FY21_9CYAN</name>
<comment type="caution">
    <text evidence="2">The sequence shown here is derived from an EMBL/GenBank/DDBJ whole genome shotgun (WGS) entry which is preliminary data.</text>
</comment>
<organism evidence="2 3">
    <name type="scientific">Phormidium pseudopriestleyi FRX01</name>
    <dbReference type="NCBI Taxonomy" id="1759528"/>
    <lineage>
        <taxon>Bacteria</taxon>
        <taxon>Bacillati</taxon>
        <taxon>Cyanobacteriota</taxon>
        <taxon>Cyanophyceae</taxon>
        <taxon>Oscillatoriophycideae</taxon>
        <taxon>Oscillatoriales</taxon>
        <taxon>Oscillatoriaceae</taxon>
        <taxon>Phormidium</taxon>
    </lineage>
</organism>